<evidence type="ECO:0000256" key="1">
    <source>
        <dbReference type="SAM" id="MobiDB-lite"/>
    </source>
</evidence>
<proteinExistence type="predicted"/>
<dbReference type="AlphaFoldDB" id="A0A418AL63"/>
<protein>
    <submittedName>
        <fullName evidence="2">Uncharacterized protein</fullName>
    </submittedName>
</protein>
<gene>
    <name evidence="2" type="ORF">DYB32_008499</name>
</gene>
<feature type="compositionally biased region" description="Basic and acidic residues" evidence="1">
    <location>
        <begin position="39"/>
        <end position="48"/>
    </location>
</feature>
<evidence type="ECO:0000313" key="2">
    <source>
        <dbReference type="EMBL" id="RHY25145.1"/>
    </source>
</evidence>
<feature type="region of interest" description="Disordered" evidence="1">
    <location>
        <begin position="1"/>
        <end position="63"/>
    </location>
</feature>
<comment type="caution">
    <text evidence="2">The sequence shown here is derived from an EMBL/GenBank/DDBJ whole genome shotgun (WGS) entry which is preliminary data.</text>
</comment>
<name>A0A418AL63_9STRA</name>
<dbReference type="Proteomes" id="UP000285060">
    <property type="component" value="Unassembled WGS sequence"/>
</dbReference>
<keyword evidence="3" id="KW-1185">Reference proteome</keyword>
<feature type="non-terminal residue" evidence="2">
    <location>
        <position position="250"/>
    </location>
</feature>
<reference evidence="2 3" key="1">
    <citation type="submission" date="2018-08" db="EMBL/GenBank/DDBJ databases">
        <title>Aphanomyces genome sequencing and annotation.</title>
        <authorList>
            <person name="Minardi D."/>
            <person name="Oidtmann B."/>
            <person name="Van Der Giezen M."/>
            <person name="Studholme D.J."/>
        </authorList>
    </citation>
    <scope>NUCLEOTIDE SEQUENCE [LARGE SCALE GENOMIC DNA]</scope>
    <source>
        <strain evidence="2 3">NJM0002</strain>
    </source>
</reference>
<evidence type="ECO:0000313" key="3">
    <source>
        <dbReference type="Proteomes" id="UP000285060"/>
    </source>
</evidence>
<sequence>MSTLSPMKKRPADGSPDVSPDADQLVLSSPPKKPSKIPDSVKLKHEVIDLTGGDSDEEKPRTGVARNLSGSFKVGEPAPLVQGALYGRKIVEVPDPHPWEEDVKPPPAEDAFVLRTAREVSQRFAIIVHDVEYQQKAEALKFFQQVNEDRSKALSYTARRLTVEGSPSWVGLQCPDHGPGHRVSEVYKVWEVFASNAAFVVTGKSNWASAGFRSCIMTVGSAAHRDILPHLGPKLRLGLQPVHGANARGN</sequence>
<organism evidence="2 3">
    <name type="scientific">Aphanomyces invadans</name>
    <dbReference type="NCBI Taxonomy" id="157072"/>
    <lineage>
        <taxon>Eukaryota</taxon>
        <taxon>Sar</taxon>
        <taxon>Stramenopiles</taxon>
        <taxon>Oomycota</taxon>
        <taxon>Saprolegniomycetes</taxon>
        <taxon>Saprolegniales</taxon>
        <taxon>Verrucalvaceae</taxon>
        <taxon>Aphanomyces</taxon>
    </lineage>
</organism>
<dbReference type="EMBL" id="QUSY01001383">
    <property type="protein sequence ID" value="RHY25145.1"/>
    <property type="molecule type" value="Genomic_DNA"/>
</dbReference>
<accession>A0A418AL63</accession>
<dbReference type="VEuPathDB" id="FungiDB:H310_14778"/>